<dbReference type="GO" id="GO:0005829">
    <property type="term" value="C:cytosol"/>
    <property type="evidence" value="ECO:0007669"/>
    <property type="project" value="TreeGrafter"/>
</dbReference>
<proteinExistence type="inferred from homology"/>
<reference evidence="8" key="1">
    <citation type="submission" date="2018-10" db="EMBL/GenBank/DDBJ databases">
        <title>Iterative Subtractive Binning of Freshwater Chronoseries Metagenomes Recovers Nearly Complete Genomes from over Four Hundred Novel Species.</title>
        <authorList>
            <person name="Rodriguez-R L.M."/>
            <person name="Tsementzi D."/>
            <person name="Luo C."/>
            <person name="Konstantinidis K.T."/>
        </authorList>
    </citation>
    <scope>NUCLEOTIDE SEQUENCE</scope>
    <source>
        <strain evidence="8">WB5_2A_028</strain>
    </source>
</reference>
<organism evidence="8 9">
    <name type="scientific">Candidatus Fonsibacter lacus</name>
    <dbReference type="NCBI Taxonomy" id="2576439"/>
    <lineage>
        <taxon>Bacteria</taxon>
        <taxon>Pseudomonadati</taxon>
        <taxon>Pseudomonadota</taxon>
        <taxon>Alphaproteobacteria</taxon>
        <taxon>Candidatus Pelagibacterales</taxon>
        <taxon>Candidatus Pelagibacterales incertae sedis</taxon>
        <taxon>Candidatus Fonsibacter</taxon>
    </lineage>
</organism>
<evidence type="ECO:0000256" key="3">
    <source>
        <dbReference type="ARBA" id="ARBA00022884"/>
    </source>
</evidence>
<evidence type="ECO:0000256" key="4">
    <source>
        <dbReference type="ARBA" id="ARBA00023015"/>
    </source>
</evidence>
<feature type="domain" description="NusB/RsmB/TIM44" evidence="7">
    <location>
        <begin position="7"/>
        <end position="130"/>
    </location>
</feature>
<dbReference type="Gene3D" id="1.10.940.10">
    <property type="entry name" value="NusB-like"/>
    <property type="match status" value="1"/>
</dbReference>
<evidence type="ECO:0000256" key="2">
    <source>
        <dbReference type="ARBA" id="ARBA00022814"/>
    </source>
</evidence>
<dbReference type="NCBIfam" id="TIGR01951">
    <property type="entry name" value="nusB"/>
    <property type="match status" value="1"/>
</dbReference>
<dbReference type="PANTHER" id="PTHR11078">
    <property type="entry name" value="N UTILIZATION SUBSTANCE PROTEIN B-RELATED"/>
    <property type="match status" value="1"/>
</dbReference>
<dbReference type="InterPro" id="IPR035926">
    <property type="entry name" value="NusB-like_sf"/>
</dbReference>
<evidence type="ECO:0000256" key="6">
    <source>
        <dbReference type="HAMAP-Rule" id="MF_00073"/>
    </source>
</evidence>
<evidence type="ECO:0000313" key="8">
    <source>
        <dbReference type="EMBL" id="NBR93457.1"/>
    </source>
</evidence>
<gene>
    <name evidence="6 8" type="primary">nusB</name>
    <name evidence="8" type="ORF">EBT44_01115</name>
</gene>
<dbReference type="Pfam" id="PF01029">
    <property type="entry name" value="NusB"/>
    <property type="match status" value="1"/>
</dbReference>
<evidence type="ECO:0000256" key="1">
    <source>
        <dbReference type="ARBA" id="ARBA00005952"/>
    </source>
</evidence>
<dbReference type="EMBL" id="RFXN01000006">
    <property type="protein sequence ID" value="NBR93457.1"/>
    <property type="molecule type" value="Genomic_DNA"/>
</dbReference>
<evidence type="ECO:0000259" key="7">
    <source>
        <dbReference type="Pfam" id="PF01029"/>
    </source>
</evidence>
<dbReference type="GO" id="GO:0006353">
    <property type="term" value="P:DNA-templated transcription termination"/>
    <property type="evidence" value="ECO:0007669"/>
    <property type="project" value="UniProtKB-UniRule"/>
</dbReference>
<protein>
    <recommendedName>
        <fullName evidence="6">Transcription antitermination protein NusB</fullName>
    </recommendedName>
    <alternativeName>
        <fullName evidence="6">Antitermination factor NusB</fullName>
    </alternativeName>
</protein>
<dbReference type="PANTHER" id="PTHR11078:SF3">
    <property type="entry name" value="ANTITERMINATION NUSB DOMAIN-CONTAINING PROTEIN"/>
    <property type="match status" value="1"/>
</dbReference>
<comment type="function">
    <text evidence="6">Involved in transcription antitermination. Required for transcription of ribosomal RNA (rRNA) genes. Binds specifically to the boxA antiterminator sequence of the ribosomal RNA (rrn) operons.</text>
</comment>
<keyword evidence="2 6" id="KW-0889">Transcription antitermination</keyword>
<evidence type="ECO:0000256" key="5">
    <source>
        <dbReference type="ARBA" id="ARBA00023163"/>
    </source>
</evidence>
<accession>A0A965GD22</accession>
<dbReference type="SUPFAM" id="SSF48013">
    <property type="entry name" value="NusB-like"/>
    <property type="match status" value="1"/>
</dbReference>
<keyword evidence="5 6" id="KW-0804">Transcription</keyword>
<evidence type="ECO:0000313" key="9">
    <source>
        <dbReference type="Proteomes" id="UP000740727"/>
    </source>
</evidence>
<dbReference type="Proteomes" id="UP000740727">
    <property type="component" value="Unassembled WGS sequence"/>
</dbReference>
<comment type="similarity">
    <text evidence="1 6">Belongs to the NusB family.</text>
</comment>
<dbReference type="InterPro" id="IPR011605">
    <property type="entry name" value="NusB_fam"/>
</dbReference>
<sequence>MSARSKGRKRALDILYESDIKGVNPLWLVKENITASDEISLFAVELVEGYGNQGPHIDSLIDKNAKNWDLDRLANVDRNILRIATYEILHSKNGGVDTAVAIDEAIELAKSFSTDESPQYIHGILSAIARELDGDEASQ</sequence>
<keyword evidence="3 6" id="KW-0694">RNA-binding</keyword>
<dbReference type="HAMAP" id="MF_00073">
    <property type="entry name" value="NusB"/>
    <property type="match status" value="1"/>
</dbReference>
<comment type="caution">
    <text evidence="8">The sequence shown here is derived from an EMBL/GenBank/DDBJ whole genome shotgun (WGS) entry which is preliminary data.</text>
</comment>
<keyword evidence="4 6" id="KW-0805">Transcription regulation</keyword>
<dbReference type="InterPro" id="IPR006027">
    <property type="entry name" value="NusB_RsmB_TIM44"/>
</dbReference>
<dbReference type="GO" id="GO:0031564">
    <property type="term" value="P:transcription antitermination"/>
    <property type="evidence" value="ECO:0007669"/>
    <property type="project" value="UniProtKB-KW"/>
</dbReference>
<dbReference type="AlphaFoldDB" id="A0A965GD22"/>
<name>A0A965GD22_9PROT</name>
<dbReference type="GO" id="GO:0003723">
    <property type="term" value="F:RNA binding"/>
    <property type="evidence" value="ECO:0007669"/>
    <property type="project" value="UniProtKB-UniRule"/>
</dbReference>